<protein>
    <submittedName>
        <fullName evidence="1">Uncharacterized protein</fullName>
    </submittedName>
</protein>
<comment type="caution">
    <text evidence="1">The sequence shown here is derived from an EMBL/GenBank/DDBJ whole genome shotgun (WGS) entry which is preliminary data.</text>
</comment>
<gene>
    <name evidence="1" type="ORF">BpHYR1_051324</name>
</gene>
<organism evidence="1 2">
    <name type="scientific">Brachionus plicatilis</name>
    <name type="common">Marine rotifer</name>
    <name type="synonym">Brachionus muelleri</name>
    <dbReference type="NCBI Taxonomy" id="10195"/>
    <lineage>
        <taxon>Eukaryota</taxon>
        <taxon>Metazoa</taxon>
        <taxon>Spiralia</taxon>
        <taxon>Gnathifera</taxon>
        <taxon>Rotifera</taxon>
        <taxon>Eurotatoria</taxon>
        <taxon>Monogononta</taxon>
        <taxon>Pseudotrocha</taxon>
        <taxon>Ploima</taxon>
        <taxon>Brachionidae</taxon>
        <taxon>Brachionus</taxon>
    </lineage>
</organism>
<dbReference type="AlphaFoldDB" id="A0A3M7PRR6"/>
<reference evidence="1 2" key="1">
    <citation type="journal article" date="2018" name="Sci. Rep.">
        <title>Genomic signatures of local adaptation to the degree of environmental predictability in rotifers.</title>
        <authorList>
            <person name="Franch-Gras L."/>
            <person name="Hahn C."/>
            <person name="Garcia-Roger E.M."/>
            <person name="Carmona M.J."/>
            <person name="Serra M."/>
            <person name="Gomez A."/>
        </authorList>
    </citation>
    <scope>NUCLEOTIDE SEQUENCE [LARGE SCALE GENOMIC DNA]</scope>
    <source>
        <strain evidence="1">HYR1</strain>
    </source>
</reference>
<dbReference type="EMBL" id="REGN01009151">
    <property type="protein sequence ID" value="RNA01832.1"/>
    <property type="molecule type" value="Genomic_DNA"/>
</dbReference>
<keyword evidence="2" id="KW-1185">Reference proteome</keyword>
<evidence type="ECO:0000313" key="2">
    <source>
        <dbReference type="Proteomes" id="UP000276133"/>
    </source>
</evidence>
<evidence type="ECO:0000313" key="1">
    <source>
        <dbReference type="EMBL" id="RNA01832.1"/>
    </source>
</evidence>
<dbReference type="Proteomes" id="UP000276133">
    <property type="component" value="Unassembled WGS sequence"/>
</dbReference>
<accession>A0A3M7PRR6</accession>
<sequence>MMQRGPLYQRELAIFLLYQKRLESIIGKQNKFKIQFLKIFSFNFKKLFRNNNTLYSFNMHYFSHQPNFRFFFEITLSRNLRLNARFPFQTRKANKAAYDNSFLQKFLRKLRNDSNSQNARASLYLQFTICLTILTLSFNNNYCTIRFNSQINNFVINKTFETQLKKVKNGIFVITQFFEIFRKITEIYSQILSQVKSMIK</sequence>
<name>A0A3M7PRR6_BRAPC</name>
<proteinExistence type="predicted"/>